<organism evidence="8 9">
    <name type="scientific">Hermanssonia centrifuga</name>
    <dbReference type="NCBI Taxonomy" id="98765"/>
    <lineage>
        <taxon>Eukaryota</taxon>
        <taxon>Fungi</taxon>
        <taxon>Dikarya</taxon>
        <taxon>Basidiomycota</taxon>
        <taxon>Agaricomycotina</taxon>
        <taxon>Agaricomycetes</taxon>
        <taxon>Polyporales</taxon>
        <taxon>Meruliaceae</taxon>
        <taxon>Hermanssonia</taxon>
    </lineage>
</organism>
<dbReference type="PROSITE" id="PS00062">
    <property type="entry name" value="ALDOKETO_REDUCTASE_2"/>
    <property type="match status" value="1"/>
</dbReference>
<dbReference type="InterPro" id="IPR036812">
    <property type="entry name" value="NAD(P)_OxRdtase_dom_sf"/>
</dbReference>
<dbReference type="AlphaFoldDB" id="A0A2R6NRM4"/>
<evidence type="ECO:0000256" key="2">
    <source>
        <dbReference type="ARBA" id="ARBA00022857"/>
    </source>
</evidence>
<feature type="site" description="Lowers pKa of active site Tyr" evidence="6">
    <location>
        <position position="76"/>
    </location>
</feature>
<evidence type="ECO:0000256" key="6">
    <source>
        <dbReference type="PIRSR" id="PIRSR000097-3"/>
    </source>
</evidence>
<keyword evidence="2" id="KW-0521">NADP</keyword>
<evidence type="ECO:0000313" key="8">
    <source>
        <dbReference type="EMBL" id="PSR75408.1"/>
    </source>
</evidence>
<dbReference type="PRINTS" id="PR00069">
    <property type="entry name" value="ALDKETRDTASE"/>
</dbReference>
<comment type="caution">
    <text evidence="8">The sequence shown here is derived from an EMBL/GenBank/DDBJ whole genome shotgun (WGS) entry which is preliminary data.</text>
</comment>
<keyword evidence="9" id="KW-1185">Reference proteome</keyword>
<dbReference type="FunFam" id="3.20.20.100:FF:000002">
    <property type="entry name" value="2,5-diketo-D-gluconic acid reductase A"/>
    <property type="match status" value="1"/>
</dbReference>
<dbReference type="InterPro" id="IPR018170">
    <property type="entry name" value="Aldo/ket_reductase_CS"/>
</dbReference>
<feature type="active site" description="Proton donor" evidence="4">
    <location>
        <position position="51"/>
    </location>
</feature>
<dbReference type="InterPro" id="IPR020471">
    <property type="entry name" value="AKR"/>
</dbReference>
<keyword evidence="3" id="KW-0560">Oxidoreductase</keyword>
<dbReference type="PIRSF" id="PIRSF000097">
    <property type="entry name" value="AKR"/>
    <property type="match status" value="1"/>
</dbReference>
<dbReference type="Pfam" id="PF00248">
    <property type="entry name" value="Aldo_ket_red"/>
    <property type="match status" value="1"/>
</dbReference>
<dbReference type="PROSITE" id="PS00798">
    <property type="entry name" value="ALDOKETO_REDUCTASE_1"/>
    <property type="match status" value="1"/>
</dbReference>
<protein>
    <recommendedName>
        <fullName evidence="7">NADP-dependent oxidoreductase domain-containing protein</fullName>
    </recommendedName>
</protein>
<feature type="domain" description="NADP-dependent oxidoreductase" evidence="7">
    <location>
        <begin position="23"/>
        <end position="270"/>
    </location>
</feature>
<dbReference type="Gene3D" id="3.20.20.100">
    <property type="entry name" value="NADP-dependent oxidoreductase domain"/>
    <property type="match status" value="1"/>
</dbReference>
<proteinExistence type="inferred from homology"/>
<evidence type="ECO:0000256" key="3">
    <source>
        <dbReference type="ARBA" id="ARBA00023002"/>
    </source>
</evidence>
<evidence type="ECO:0000313" key="9">
    <source>
        <dbReference type="Proteomes" id="UP000186601"/>
    </source>
</evidence>
<evidence type="ECO:0000259" key="7">
    <source>
        <dbReference type="Pfam" id="PF00248"/>
    </source>
</evidence>
<sequence length="291" mass="32058">MATPSIQLNDGTSIPWLAFGSGTALYSKDATKQITDAIKAGFRHIDAAQAYSNEETVGDGIVQSGVPRSELYITTKLGKVPDGKTVKDTLQESLKKLQTDYVDLFLIHTPVQHADLKSTWKELEELKAEGLTRSIGVSNFLPKHFNIILEGATVVPAVNQIEYHPYVFKASQPQIDLHKQHKIVATSYGGLTPITRFPGGPIDPALDRAAKRLAEASGKSVTQGQVLQLWLRKKDIPCITVTSKAERLREYLSVAELPDLTEEEEREIDESGSTAHHRVFVRASPVTSYLI</sequence>
<evidence type="ECO:0000256" key="5">
    <source>
        <dbReference type="PIRSR" id="PIRSR000097-2"/>
    </source>
</evidence>
<dbReference type="PANTHER" id="PTHR43827:SF3">
    <property type="entry name" value="NADP-DEPENDENT OXIDOREDUCTASE DOMAIN-CONTAINING PROTEIN"/>
    <property type="match status" value="1"/>
</dbReference>
<feature type="binding site" evidence="5">
    <location>
        <position position="108"/>
    </location>
    <ligand>
        <name>substrate</name>
    </ligand>
</feature>
<gene>
    <name evidence="8" type="ORF">PHLCEN_2v9166</name>
</gene>
<comment type="similarity">
    <text evidence="1">Belongs to the aldo/keto reductase family.</text>
</comment>
<dbReference type="SUPFAM" id="SSF51430">
    <property type="entry name" value="NAD(P)-linked oxidoreductase"/>
    <property type="match status" value="1"/>
</dbReference>
<dbReference type="GO" id="GO:0016652">
    <property type="term" value="F:oxidoreductase activity, acting on NAD(P)H as acceptor"/>
    <property type="evidence" value="ECO:0007669"/>
    <property type="project" value="InterPro"/>
</dbReference>
<evidence type="ECO:0000256" key="4">
    <source>
        <dbReference type="PIRSR" id="PIRSR000097-1"/>
    </source>
</evidence>
<dbReference type="InterPro" id="IPR044494">
    <property type="entry name" value="AKR3C2/3"/>
</dbReference>
<reference evidence="8 9" key="1">
    <citation type="submission" date="2018-02" db="EMBL/GenBank/DDBJ databases">
        <title>Genome sequence of the basidiomycete white-rot fungus Phlebia centrifuga.</title>
        <authorList>
            <person name="Granchi Z."/>
            <person name="Peng M."/>
            <person name="de Vries R.P."/>
            <person name="Hilden K."/>
            <person name="Makela M.R."/>
            <person name="Grigoriev I."/>
            <person name="Riley R."/>
        </authorList>
    </citation>
    <scope>NUCLEOTIDE SEQUENCE [LARGE SCALE GENOMIC DNA]</scope>
    <source>
        <strain evidence="8 9">FBCC195</strain>
    </source>
</reference>
<dbReference type="CDD" id="cd19120">
    <property type="entry name" value="AKR_AKR3C2-3"/>
    <property type="match status" value="1"/>
</dbReference>
<dbReference type="GO" id="GO:0016616">
    <property type="term" value="F:oxidoreductase activity, acting on the CH-OH group of donors, NAD or NADP as acceptor"/>
    <property type="evidence" value="ECO:0007669"/>
    <property type="project" value="UniProtKB-ARBA"/>
</dbReference>
<dbReference type="InterPro" id="IPR023210">
    <property type="entry name" value="NADP_OxRdtase_dom"/>
</dbReference>
<dbReference type="STRING" id="98765.A0A2R6NRM4"/>
<dbReference type="Proteomes" id="UP000186601">
    <property type="component" value="Unassembled WGS sequence"/>
</dbReference>
<dbReference type="EMBL" id="MLYV02000904">
    <property type="protein sequence ID" value="PSR75408.1"/>
    <property type="molecule type" value="Genomic_DNA"/>
</dbReference>
<dbReference type="PANTHER" id="PTHR43827">
    <property type="entry name" value="2,5-DIKETO-D-GLUCONIC ACID REDUCTASE"/>
    <property type="match status" value="1"/>
</dbReference>
<name>A0A2R6NRM4_9APHY</name>
<dbReference type="OrthoDB" id="416253at2759"/>
<accession>A0A2R6NRM4</accession>
<evidence type="ECO:0000256" key="1">
    <source>
        <dbReference type="ARBA" id="ARBA00007905"/>
    </source>
</evidence>